<dbReference type="STRING" id="280699.M1V7X6"/>
<reference evidence="15 16" key="1">
    <citation type="journal article" date="2004" name="Nature">
        <title>Genome sequence of the ultrasmall unicellular red alga Cyanidioschyzon merolae 10D.</title>
        <authorList>
            <person name="Matsuzaki M."/>
            <person name="Misumi O."/>
            <person name="Shin-i T."/>
            <person name="Maruyama S."/>
            <person name="Takahara M."/>
            <person name="Miyagishima S."/>
            <person name="Mori T."/>
            <person name="Nishida K."/>
            <person name="Yagisawa F."/>
            <person name="Nishida K."/>
            <person name="Yoshida Y."/>
            <person name="Nishimura Y."/>
            <person name="Nakao S."/>
            <person name="Kobayashi T."/>
            <person name="Momoyama Y."/>
            <person name="Higashiyama T."/>
            <person name="Minoda A."/>
            <person name="Sano M."/>
            <person name="Nomoto H."/>
            <person name="Oishi K."/>
            <person name="Hayashi H."/>
            <person name="Ohta F."/>
            <person name="Nishizaka S."/>
            <person name="Haga S."/>
            <person name="Miura S."/>
            <person name="Morishita T."/>
            <person name="Kabeya Y."/>
            <person name="Terasawa K."/>
            <person name="Suzuki Y."/>
            <person name="Ishii Y."/>
            <person name="Asakawa S."/>
            <person name="Takano H."/>
            <person name="Ohta N."/>
            <person name="Kuroiwa H."/>
            <person name="Tanaka K."/>
            <person name="Shimizu N."/>
            <person name="Sugano S."/>
            <person name="Sato N."/>
            <person name="Nozaki H."/>
            <person name="Ogasawara N."/>
            <person name="Kohara Y."/>
            <person name="Kuroiwa T."/>
        </authorList>
    </citation>
    <scope>NUCLEOTIDE SEQUENCE [LARGE SCALE GENOMIC DNA]</scope>
    <source>
        <strain evidence="15 16">10D</strain>
    </source>
</reference>
<dbReference type="EMBL" id="AP006491">
    <property type="protein sequence ID" value="BAM80149.1"/>
    <property type="molecule type" value="Genomic_DNA"/>
</dbReference>
<keyword evidence="9" id="KW-0067">ATP-binding</keyword>
<dbReference type="InterPro" id="IPR004529">
    <property type="entry name" value="Phe-tRNA-synth_IIc_asu"/>
</dbReference>
<dbReference type="Gene3D" id="1.10.10.2330">
    <property type="match status" value="1"/>
</dbReference>
<dbReference type="GO" id="GO:0009328">
    <property type="term" value="C:phenylalanine-tRNA ligase complex"/>
    <property type="evidence" value="ECO:0007669"/>
    <property type="project" value="TreeGrafter"/>
</dbReference>
<evidence type="ECO:0000256" key="3">
    <source>
        <dbReference type="ARBA" id="ARBA00006703"/>
    </source>
</evidence>
<dbReference type="GeneID" id="16993638"/>
<feature type="domain" description="Aminoacyl-transfer RNA synthetases class-II family profile" evidence="14">
    <location>
        <begin position="259"/>
        <end position="534"/>
    </location>
</feature>
<dbReference type="PANTHER" id="PTHR11538">
    <property type="entry name" value="PHENYLALANYL-TRNA SYNTHETASE"/>
    <property type="match status" value="1"/>
</dbReference>
<dbReference type="Gramene" id="CMI295CT">
    <property type="protein sequence ID" value="CMI295CT"/>
    <property type="gene ID" value="CMI295C"/>
</dbReference>
<dbReference type="GO" id="GO:0046872">
    <property type="term" value="F:metal ion binding"/>
    <property type="evidence" value="ECO:0007669"/>
    <property type="project" value="UniProtKB-KW"/>
</dbReference>
<keyword evidence="10" id="KW-0460">Magnesium</keyword>
<evidence type="ECO:0000259" key="14">
    <source>
        <dbReference type="PROSITE" id="PS50862"/>
    </source>
</evidence>
<dbReference type="GO" id="GO:0005829">
    <property type="term" value="C:cytosol"/>
    <property type="evidence" value="ECO:0007669"/>
    <property type="project" value="TreeGrafter"/>
</dbReference>
<dbReference type="InterPro" id="IPR045864">
    <property type="entry name" value="aa-tRNA-synth_II/BPL/LPL"/>
</dbReference>
<comment type="similarity">
    <text evidence="3">Belongs to the class-II aminoacyl-tRNA synthetase family. Phe-tRNA synthetase alpha subunit type 2 subfamily.</text>
</comment>
<dbReference type="eggNOG" id="KOG2784">
    <property type="taxonomic scope" value="Eukaryota"/>
</dbReference>
<dbReference type="Gene3D" id="3.30.930.10">
    <property type="entry name" value="Bira Bifunctional Protein, Domain 2"/>
    <property type="match status" value="1"/>
</dbReference>
<proteinExistence type="inferred from homology"/>
<reference evidence="15 16" key="2">
    <citation type="journal article" date="2007" name="BMC Biol.">
        <title>A 100%-complete sequence reveals unusually simple genomic features in the hot-spring red alga Cyanidioschyzon merolae.</title>
        <authorList>
            <person name="Nozaki H."/>
            <person name="Takano H."/>
            <person name="Misumi O."/>
            <person name="Terasawa K."/>
            <person name="Matsuzaki M."/>
            <person name="Maruyama S."/>
            <person name="Nishida K."/>
            <person name="Yagisawa F."/>
            <person name="Yoshida Y."/>
            <person name="Fujiwara T."/>
            <person name="Takio S."/>
            <person name="Tamura K."/>
            <person name="Chung S.J."/>
            <person name="Nakamura S."/>
            <person name="Kuroiwa H."/>
            <person name="Tanaka K."/>
            <person name="Sato N."/>
            <person name="Kuroiwa T."/>
        </authorList>
    </citation>
    <scope>NUCLEOTIDE SEQUENCE [LARGE SCALE GENOMIC DNA]</scope>
    <source>
        <strain evidence="15 16">10D</strain>
    </source>
</reference>
<comment type="subcellular location">
    <subcellularLocation>
        <location evidence="2">Cytoplasm</location>
    </subcellularLocation>
</comment>
<dbReference type="GO" id="GO:0000049">
    <property type="term" value="F:tRNA binding"/>
    <property type="evidence" value="ECO:0007669"/>
    <property type="project" value="InterPro"/>
</dbReference>
<dbReference type="SUPFAM" id="SSF55681">
    <property type="entry name" value="Class II aaRS and biotin synthetases"/>
    <property type="match status" value="1"/>
</dbReference>
<protein>
    <recommendedName>
        <fullName evidence="4">phenylalanine--tRNA ligase</fullName>
        <ecNumber evidence="4">6.1.1.20</ecNumber>
    </recommendedName>
    <alternativeName>
        <fullName evidence="13">Phenylalanyl-tRNA synthetase alpha subunit</fullName>
    </alternativeName>
</protein>
<evidence type="ECO:0000256" key="12">
    <source>
        <dbReference type="ARBA" id="ARBA00023146"/>
    </source>
</evidence>
<evidence type="ECO:0000256" key="8">
    <source>
        <dbReference type="ARBA" id="ARBA00022741"/>
    </source>
</evidence>
<evidence type="ECO:0000256" key="5">
    <source>
        <dbReference type="ARBA" id="ARBA00022490"/>
    </source>
</evidence>
<dbReference type="HOGENOM" id="CLU_025086_2_2_1"/>
<dbReference type="OrthoDB" id="238316at2759"/>
<evidence type="ECO:0000313" key="15">
    <source>
        <dbReference type="EMBL" id="BAM80149.1"/>
    </source>
</evidence>
<keyword evidence="6 15" id="KW-0436">Ligase</keyword>
<dbReference type="NCBIfam" id="TIGR00468">
    <property type="entry name" value="pheS"/>
    <property type="match status" value="1"/>
</dbReference>
<dbReference type="RefSeq" id="XP_005536435.1">
    <property type="nucleotide sequence ID" value="XM_005536378.1"/>
</dbReference>
<dbReference type="InterPro" id="IPR006195">
    <property type="entry name" value="aa-tRNA-synth_II"/>
</dbReference>
<keyword evidence="7" id="KW-0479">Metal-binding</keyword>
<evidence type="ECO:0000256" key="6">
    <source>
        <dbReference type="ARBA" id="ARBA00022598"/>
    </source>
</evidence>
<keyword evidence="11" id="KW-0648">Protein biosynthesis</keyword>
<keyword evidence="8" id="KW-0547">Nucleotide-binding</keyword>
<sequence length="540" mass="61274">MEQVELEHAIVEEIRSAGKVANSRAFAERLKVNHEELVAALNSMYRRDLVTLTQLEPEVVLRLTAEGALYAQHGTPEWCLREALERRGPTPVSELDTLLEEFWRQTSPNNALDSSKLAKIGMQQGLKLGLFELDKRVRPPCVACVGSSDSEAVHKLQMLQKSLRALHSGALTALSGDHALDAALVDEILRRNLATRNKLKVFAASAGPRFEHALVEQLADLTREMLLSESWRNATFKEFNFEAAGVAPVDGGRLHPLLKVREEFRLIFLEMGFTEMPSNQYVESSFWNFDALFQPQQHPARDAHDTFFLNEPALCKRIGDASPATEAYVERVRGVHDQGGYGSRGYGYAWDHTEAMRNVLRTHTTAISARMLYRMARELQDGRTDASNFARRMFSIDRVFRNETLDATHLCEFHQVEGWVAGPDLSLADLKGIISQFFRRIGMHRLRFKPTYNPYTEPSMEIYAYHEALGRWVEIGNSGIFRPEMLQPMGLPPNIQVIAWGLSLERPTMILYGLSNIRDLFGHRVSLQTIRDNPICRLGW</sequence>
<evidence type="ECO:0000256" key="2">
    <source>
        <dbReference type="ARBA" id="ARBA00004496"/>
    </source>
</evidence>
<gene>
    <name evidence="15" type="ORF">CYME_CMI295C</name>
</gene>
<evidence type="ECO:0000256" key="13">
    <source>
        <dbReference type="ARBA" id="ARBA00030612"/>
    </source>
</evidence>
<organism evidence="15 16">
    <name type="scientific">Cyanidioschyzon merolae (strain NIES-3377 / 10D)</name>
    <name type="common">Unicellular red alga</name>
    <dbReference type="NCBI Taxonomy" id="280699"/>
    <lineage>
        <taxon>Eukaryota</taxon>
        <taxon>Rhodophyta</taxon>
        <taxon>Bangiophyceae</taxon>
        <taxon>Cyanidiales</taxon>
        <taxon>Cyanidiaceae</taxon>
        <taxon>Cyanidioschyzon</taxon>
    </lineage>
</organism>
<dbReference type="Pfam" id="PF01409">
    <property type="entry name" value="tRNA-synt_2d"/>
    <property type="match status" value="1"/>
</dbReference>
<evidence type="ECO:0000256" key="1">
    <source>
        <dbReference type="ARBA" id="ARBA00001946"/>
    </source>
</evidence>
<dbReference type="GO" id="GO:0004826">
    <property type="term" value="F:phenylalanine-tRNA ligase activity"/>
    <property type="evidence" value="ECO:0007669"/>
    <property type="project" value="UniProtKB-EC"/>
</dbReference>
<evidence type="ECO:0000256" key="4">
    <source>
        <dbReference type="ARBA" id="ARBA00012814"/>
    </source>
</evidence>
<dbReference type="CDD" id="cd00496">
    <property type="entry name" value="PheRS_alpha_core"/>
    <property type="match status" value="1"/>
</dbReference>
<dbReference type="GO" id="GO:0006432">
    <property type="term" value="P:phenylalanyl-tRNA aminoacylation"/>
    <property type="evidence" value="ECO:0007669"/>
    <property type="project" value="InterPro"/>
</dbReference>
<evidence type="ECO:0000256" key="7">
    <source>
        <dbReference type="ARBA" id="ARBA00022723"/>
    </source>
</evidence>
<keyword evidence="12" id="KW-0030">Aminoacyl-tRNA synthetase</keyword>
<dbReference type="InterPro" id="IPR002319">
    <property type="entry name" value="Phenylalanyl-tRNA_Synthase"/>
</dbReference>
<dbReference type="NCBIfam" id="NF003210">
    <property type="entry name" value="PRK04172.1"/>
    <property type="match status" value="1"/>
</dbReference>
<dbReference type="Proteomes" id="UP000007014">
    <property type="component" value="Chromosome 9"/>
</dbReference>
<dbReference type="EC" id="6.1.1.20" evidence="4"/>
<comment type="cofactor">
    <cofactor evidence="1">
        <name>Mg(2+)</name>
        <dbReference type="ChEBI" id="CHEBI:18420"/>
    </cofactor>
</comment>
<keyword evidence="5" id="KW-0963">Cytoplasm</keyword>
<dbReference type="Gene3D" id="3.30.1370.240">
    <property type="match status" value="1"/>
</dbReference>
<evidence type="ECO:0000313" key="16">
    <source>
        <dbReference type="Proteomes" id="UP000007014"/>
    </source>
</evidence>
<evidence type="ECO:0000256" key="11">
    <source>
        <dbReference type="ARBA" id="ARBA00022917"/>
    </source>
</evidence>
<dbReference type="AlphaFoldDB" id="M1V7X6"/>
<dbReference type="KEGG" id="cme:CYME_CMI295C"/>
<dbReference type="OMA" id="QIEGWVM"/>
<evidence type="ECO:0000256" key="9">
    <source>
        <dbReference type="ARBA" id="ARBA00022840"/>
    </source>
</evidence>
<dbReference type="GO" id="GO:0005524">
    <property type="term" value="F:ATP binding"/>
    <property type="evidence" value="ECO:0007669"/>
    <property type="project" value="UniProtKB-KW"/>
</dbReference>
<dbReference type="FunFam" id="3.30.930.10:FF:000178">
    <property type="entry name" value="Phenylalanyl-tRNA synthetase subunit alpha"/>
    <property type="match status" value="1"/>
</dbReference>
<dbReference type="Gene3D" id="1.10.10.2320">
    <property type="match status" value="1"/>
</dbReference>
<evidence type="ECO:0000256" key="10">
    <source>
        <dbReference type="ARBA" id="ARBA00022842"/>
    </source>
</evidence>
<dbReference type="PROSITE" id="PS50862">
    <property type="entry name" value="AA_TRNA_LIGASE_II"/>
    <property type="match status" value="1"/>
</dbReference>
<dbReference type="PANTHER" id="PTHR11538:SF40">
    <property type="entry name" value="PHENYLALANINE--TRNA LIGASE ALPHA SUBUNIT"/>
    <property type="match status" value="1"/>
</dbReference>
<accession>M1V7X6</accession>
<name>M1V7X6_CYAM1</name>
<keyword evidence="16" id="KW-1185">Reference proteome</keyword>